<keyword evidence="2" id="KW-1185">Reference proteome</keyword>
<dbReference type="Proteomes" id="UP001060215">
    <property type="component" value="Chromosome 5"/>
</dbReference>
<evidence type="ECO:0000313" key="2">
    <source>
        <dbReference type="Proteomes" id="UP001060215"/>
    </source>
</evidence>
<reference evidence="1 2" key="1">
    <citation type="journal article" date="2022" name="Plant J.">
        <title>Chromosome-level genome of Camellia lanceoleosa provides a valuable resource for understanding genome evolution and self-incompatibility.</title>
        <authorList>
            <person name="Gong W."/>
            <person name="Xiao S."/>
            <person name="Wang L."/>
            <person name="Liao Z."/>
            <person name="Chang Y."/>
            <person name="Mo W."/>
            <person name="Hu G."/>
            <person name="Li W."/>
            <person name="Zhao G."/>
            <person name="Zhu H."/>
            <person name="Hu X."/>
            <person name="Ji K."/>
            <person name="Xiang X."/>
            <person name="Song Q."/>
            <person name="Yuan D."/>
            <person name="Jin S."/>
            <person name="Zhang L."/>
        </authorList>
    </citation>
    <scope>NUCLEOTIDE SEQUENCE [LARGE SCALE GENOMIC DNA]</scope>
    <source>
        <strain evidence="1">SQ_2022a</strain>
    </source>
</reference>
<comment type="caution">
    <text evidence="1">The sequence shown here is derived from an EMBL/GenBank/DDBJ whole genome shotgun (WGS) entry which is preliminary data.</text>
</comment>
<sequence>MRRMVVMRLKCLWRLRRRMRTIRSSMMPRMIAQTDTSLAIEAIFMRRWEFDSIEQATKCISSWFSGTHHEQLLLKGYVESAIDHFAVHSVFVDHFAAVHVEESNNKVIMLLTMQRIQFLHHYKRYLLTDCTTVFCGLTVV</sequence>
<proteinExistence type="predicted"/>
<protein>
    <submittedName>
        <fullName evidence="1">Uncharacterized protein</fullName>
    </submittedName>
</protein>
<gene>
    <name evidence="1" type="ORF">LOK49_LG06G00631</name>
</gene>
<organism evidence="1 2">
    <name type="scientific">Camellia lanceoleosa</name>
    <dbReference type="NCBI Taxonomy" id="1840588"/>
    <lineage>
        <taxon>Eukaryota</taxon>
        <taxon>Viridiplantae</taxon>
        <taxon>Streptophyta</taxon>
        <taxon>Embryophyta</taxon>
        <taxon>Tracheophyta</taxon>
        <taxon>Spermatophyta</taxon>
        <taxon>Magnoliopsida</taxon>
        <taxon>eudicotyledons</taxon>
        <taxon>Gunneridae</taxon>
        <taxon>Pentapetalae</taxon>
        <taxon>asterids</taxon>
        <taxon>Ericales</taxon>
        <taxon>Theaceae</taxon>
        <taxon>Camellia</taxon>
    </lineage>
</organism>
<evidence type="ECO:0000313" key="1">
    <source>
        <dbReference type="EMBL" id="KAI8009758.1"/>
    </source>
</evidence>
<accession>A0ACC0HA51</accession>
<dbReference type="EMBL" id="CM045762">
    <property type="protein sequence ID" value="KAI8009758.1"/>
    <property type="molecule type" value="Genomic_DNA"/>
</dbReference>
<name>A0ACC0HA51_9ERIC</name>